<feature type="repeat" description="ANK" evidence="3">
    <location>
        <begin position="875"/>
        <end position="907"/>
    </location>
</feature>
<dbReference type="SMART" id="SM00248">
    <property type="entry name" value="ANK"/>
    <property type="match status" value="13"/>
</dbReference>
<dbReference type="OrthoDB" id="194358at2759"/>
<keyword evidence="5" id="KW-1133">Transmembrane helix</keyword>
<feature type="compositionally biased region" description="Acidic residues" evidence="4">
    <location>
        <begin position="414"/>
        <end position="426"/>
    </location>
</feature>
<keyword evidence="1" id="KW-0677">Repeat</keyword>
<feature type="compositionally biased region" description="Basic and acidic residues" evidence="4">
    <location>
        <begin position="165"/>
        <end position="177"/>
    </location>
</feature>
<dbReference type="Gene3D" id="1.25.40.20">
    <property type="entry name" value="Ankyrin repeat-containing domain"/>
    <property type="match status" value="4"/>
</dbReference>
<dbReference type="STRING" id="1237896.T0LVI8"/>
<dbReference type="PROSITE" id="PS50088">
    <property type="entry name" value="ANK_REPEAT"/>
    <property type="match status" value="12"/>
</dbReference>
<evidence type="ECO:0000256" key="4">
    <source>
        <dbReference type="SAM" id="MobiDB-lite"/>
    </source>
</evidence>
<evidence type="ECO:0000313" key="8">
    <source>
        <dbReference type="Proteomes" id="UP000015530"/>
    </source>
</evidence>
<feature type="repeat" description="ANK" evidence="3">
    <location>
        <begin position="1216"/>
        <end position="1248"/>
    </location>
</feature>
<dbReference type="EMBL" id="AMYD01001612">
    <property type="protein sequence ID" value="EQB52360.1"/>
    <property type="molecule type" value="Genomic_DNA"/>
</dbReference>
<comment type="caution">
    <text evidence="7">The sequence shown here is derived from an EMBL/GenBank/DDBJ whole genome shotgun (WGS) entry which is preliminary data.</text>
</comment>
<feature type="repeat" description="ANK" evidence="3">
    <location>
        <begin position="841"/>
        <end position="874"/>
    </location>
</feature>
<dbReference type="InterPro" id="IPR002110">
    <property type="entry name" value="Ankyrin_rpt"/>
</dbReference>
<keyword evidence="2 3" id="KW-0040">ANK repeat</keyword>
<dbReference type="PROSITE" id="PS50297">
    <property type="entry name" value="ANK_REP_REGION"/>
    <property type="match status" value="12"/>
</dbReference>
<keyword evidence="5" id="KW-0472">Membrane</keyword>
<feature type="compositionally biased region" description="Acidic residues" evidence="4">
    <location>
        <begin position="521"/>
        <end position="536"/>
    </location>
</feature>
<feature type="region of interest" description="Disordered" evidence="4">
    <location>
        <begin position="407"/>
        <end position="433"/>
    </location>
</feature>
<reference evidence="8" key="1">
    <citation type="journal article" date="2013" name="Mol. Plant Microbe Interact.">
        <title>Global aspects of pacC regulation of pathogenicity genes in Colletotrichum gloeosporioides as revealed by transcriptome analysis.</title>
        <authorList>
            <person name="Alkan N."/>
            <person name="Meng X."/>
            <person name="Friedlander G."/>
            <person name="Reuveni E."/>
            <person name="Sukno S."/>
            <person name="Sherman A."/>
            <person name="Thon M."/>
            <person name="Fluhr R."/>
            <person name="Prusky D."/>
        </authorList>
    </citation>
    <scope>NUCLEOTIDE SEQUENCE [LARGE SCALE GENOMIC DNA]</scope>
    <source>
        <strain evidence="8">Cg-14</strain>
    </source>
</reference>
<evidence type="ECO:0000256" key="2">
    <source>
        <dbReference type="ARBA" id="ARBA00023043"/>
    </source>
</evidence>
<evidence type="ECO:0000256" key="1">
    <source>
        <dbReference type="ARBA" id="ARBA00022737"/>
    </source>
</evidence>
<evidence type="ECO:0000256" key="6">
    <source>
        <dbReference type="SAM" id="SignalP"/>
    </source>
</evidence>
<dbReference type="Pfam" id="PF00023">
    <property type="entry name" value="Ank"/>
    <property type="match status" value="2"/>
</dbReference>
<protein>
    <submittedName>
        <fullName evidence="7">Uncharacterized protein</fullName>
    </submittedName>
</protein>
<feature type="repeat" description="ANK" evidence="3">
    <location>
        <begin position="940"/>
        <end position="960"/>
    </location>
</feature>
<keyword evidence="5" id="KW-0812">Transmembrane</keyword>
<dbReference type="HOGENOM" id="CLU_001887_1_0_1"/>
<feature type="repeat" description="ANK" evidence="3">
    <location>
        <begin position="1142"/>
        <end position="1174"/>
    </location>
</feature>
<feature type="repeat" description="ANK" evidence="3">
    <location>
        <begin position="1106"/>
        <end position="1138"/>
    </location>
</feature>
<organism evidence="7 8">
    <name type="scientific">Colletotrichum gloeosporioides (strain Cg-14)</name>
    <name type="common">Anthracnose fungus</name>
    <name type="synonym">Glomerella cingulata</name>
    <dbReference type="NCBI Taxonomy" id="1237896"/>
    <lineage>
        <taxon>Eukaryota</taxon>
        <taxon>Fungi</taxon>
        <taxon>Dikarya</taxon>
        <taxon>Ascomycota</taxon>
        <taxon>Pezizomycotina</taxon>
        <taxon>Sordariomycetes</taxon>
        <taxon>Hypocreomycetidae</taxon>
        <taxon>Glomerellales</taxon>
        <taxon>Glomerellaceae</taxon>
        <taxon>Colletotrichum</taxon>
        <taxon>Colletotrichum gloeosporioides species complex</taxon>
    </lineage>
</organism>
<feature type="repeat" description="ANK" evidence="3">
    <location>
        <begin position="1073"/>
        <end position="1105"/>
    </location>
</feature>
<evidence type="ECO:0000256" key="5">
    <source>
        <dbReference type="SAM" id="Phobius"/>
    </source>
</evidence>
<dbReference type="OMA" id="GMFLCAW"/>
<dbReference type="InterPro" id="IPR036770">
    <property type="entry name" value="Ankyrin_rpt-contain_sf"/>
</dbReference>
<feature type="compositionally biased region" description="Polar residues" evidence="4">
    <location>
        <begin position="494"/>
        <end position="503"/>
    </location>
</feature>
<feature type="repeat" description="ANK" evidence="3">
    <location>
        <begin position="977"/>
        <end position="1006"/>
    </location>
</feature>
<feature type="chain" id="PRO_5004567592" evidence="6">
    <location>
        <begin position="22"/>
        <end position="1300"/>
    </location>
</feature>
<feature type="signal peptide" evidence="6">
    <location>
        <begin position="1"/>
        <end position="21"/>
    </location>
</feature>
<feature type="transmembrane region" description="Helical" evidence="5">
    <location>
        <begin position="61"/>
        <end position="88"/>
    </location>
</feature>
<feature type="repeat" description="ANK" evidence="3">
    <location>
        <begin position="1175"/>
        <end position="1207"/>
    </location>
</feature>
<gene>
    <name evidence="7" type="ORF">CGLO_08024</name>
</gene>
<sequence length="1300" mass="144523">MSASRKLRLFFILLFARAVSADGGDDFANNLFSDLAPLLALFGERVTMQFMSASMGWADNIILAMAPIGIITAITVFGTMITLTGFILQFVGLRGLHWSASIAQLGAVFLMICLKAWVRRGLATPPKATPLPSGYELDWFAKTLGKPDQAPWNDNATPDSDLVSESEKLARNSDRKAGASIGAPNSTKCAFEGSANEEWTIASTGGVHIGYWKRLESQGTQQSGEQSERQSLNNSGMTAPMARRIFFPVQKAVSAAEAVLNIRKDLGYLASWRGSASAEAVSLARAIEITMNALIGPLDSFFAESGSTDYDSHDSISLDSASINRTSFDRTSVEPIYQPPSKGQDPPAFTSKDTFYWSLDVTYDGHSHPINFSLRQKSDGKWRAYANEYEAALSLWLSSVNDDKKRTVTHSEETEQTEDAKNEEDDTRLRMEESTRKQGLRLLGAHTPTLRRDLRWWVPNDLARIFEVRESPEHIEDGLLEIENHRIIGYGQPKRTSQQNASSEIEPARDSTRFKRTPLDVPDDVSDSGSDFDENEKETTFATESYSSLPSLFAQHIFSAFMYALGSFELDKDFFQVVTAAQDNSSGGMSWKSFTLHNATLSTMAREIESTGLGSLEDVYLCVIPPLSEQKRLPRVNDAIIGLARKKAIQHEQRGDLSLANDIYKYVFYVAVTSKDQEFIAQATALLVEYLRQLSLMIESGAGKRVVLDNSTSEVHQVHEDLEEWVGYFVDQRILACLMSLYEFQQREWKCTAACSRRPQLSPEEAARYAKAFKIPDIHQKTRLRLNEFDKYYPCKPGTRKLNEKDIHHWTPLHHAASVNGFYPICTLLRWGADINSRDLAERTPLHYACQFAGKHSVVDTLIRAGADINAQGRDGMTPLHCALMESKTDVVSFLIESGANVDIPDTSGNTPLLSAAYGGQLDFVKRLWDVANKRLRDHNGKTALHLAALAGKDDVVEWLTTKQESETNARDHCYLTALHYAASNGHHEVAALLVKDGAEKDARGRDGDTPLHYTAVHGHDGIAALLIEEGAAKDVKGRDDNTPLHYAAMYGHQKVAALLIEEGAEKEAKNEHGETPLDHAARNNHYEVAALLVKGGAEKEARCGYYQTPLLLASERGNMDIVRMLVELNVNVKPQSEDRQYRLTPLQSAAQNGHANIVRILLDSGAKIDTLDTCQKSPLRLAIEEGHTDAAKELIDEGADVNEKMFDIHEFLRFDGDTLLHIAGSHANADLVRLLLENGADKQVKNEPGRTARSAALDVRKILLRKRIHKDEWMPAISRKGIHYTPTLEEFDEVIELLQ</sequence>
<feature type="repeat" description="ANK" evidence="3">
    <location>
        <begin position="808"/>
        <end position="840"/>
    </location>
</feature>
<evidence type="ECO:0000313" key="7">
    <source>
        <dbReference type="EMBL" id="EQB52360.1"/>
    </source>
</evidence>
<dbReference type="Proteomes" id="UP000015530">
    <property type="component" value="Unassembled WGS sequence"/>
</dbReference>
<feature type="repeat" description="ANK" evidence="3">
    <location>
        <begin position="1040"/>
        <end position="1072"/>
    </location>
</feature>
<dbReference type="PRINTS" id="PR01415">
    <property type="entry name" value="ANKYRIN"/>
</dbReference>
<name>T0LVI8_COLGC</name>
<dbReference type="Pfam" id="PF12796">
    <property type="entry name" value="Ank_2"/>
    <property type="match status" value="4"/>
</dbReference>
<accession>T0LVI8</accession>
<evidence type="ECO:0000256" key="3">
    <source>
        <dbReference type="PROSITE-ProRule" id="PRU00023"/>
    </source>
</evidence>
<feature type="region of interest" description="Disordered" evidence="4">
    <location>
        <begin position="492"/>
        <end position="538"/>
    </location>
</feature>
<proteinExistence type="predicted"/>
<keyword evidence="6" id="KW-0732">Signal</keyword>
<feature type="region of interest" description="Disordered" evidence="4">
    <location>
        <begin position="148"/>
        <end position="182"/>
    </location>
</feature>
<feature type="repeat" description="ANK" evidence="3">
    <location>
        <begin position="1007"/>
        <end position="1039"/>
    </location>
</feature>
<dbReference type="SUPFAM" id="SSF48403">
    <property type="entry name" value="Ankyrin repeat"/>
    <property type="match status" value="2"/>
</dbReference>
<dbReference type="PANTHER" id="PTHR24171">
    <property type="entry name" value="ANKYRIN REPEAT DOMAIN-CONTAINING PROTEIN 39-RELATED"/>
    <property type="match status" value="1"/>
</dbReference>